<dbReference type="EMBL" id="AAOF01000011">
    <property type="protein sequence ID" value="EAR21170.1"/>
    <property type="molecule type" value="Genomic_DNA"/>
</dbReference>
<reference evidence="4 5" key="1">
    <citation type="submission" date="2006-02" db="EMBL/GenBank/DDBJ databases">
        <authorList>
            <person name="Waterbury J."/>
            <person name="Ferriera S."/>
            <person name="Johnson J."/>
            <person name="Kravitz S."/>
            <person name="Halpern A."/>
            <person name="Remington K."/>
            <person name="Beeson K."/>
            <person name="Tran B."/>
            <person name="Rogers Y.-H."/>
            <person name="Friedman R."/>
            <person name="Venter J.C."/>
        </authorList>
    </citation>
    <scope>NUCLEOTIDE SEQUENCE [LARGE SCALE GENOMIC DNA]</scope>
    <source>
        <strain evidence="4 5">Nb-231</strain>
    </source>
</reference>
<dbReference type="HOGENOM" id="CLU_027634_6_0_6"/>
<evidence type="ECO:0000259" key="3">
    <source>
        <dbReference type="Pfam" id="PF00294"/>
    </source>
</evidence>
<dbReference type="InterPro" id="IPR011611">
    <property type="entry name" value="PfkB_dom"/>
</dbReference>
<feature type="domain" description="Carbohydrate kinase PfkB" evidence="3">
    <location>
        <begin position="192"/>
        <end position="268"/>
    </location>
</feature>
<name>A4BSS6_9GAMM</name>
<dbReference type="Proteomes" id="UP000003374">
    <property type="component" value="Unassembled WGS sequence"/>
</dbReference>
<keyword evidence="5" id="KW-1185">Reference proteome</keyword>
<dbReference type="InterPro" id="IPR002173">
    <property type="entry name" value="Carboh/pur_kinase_PfkB_CS"/>
</dbReference>
<accession>A4BSS6</accession>
<evidence type="ECO:0000256" key="1">
    <source>
        <dbReference type="ARBA" id="ARBA00022679"/>
    </source>
</evidence>
<protein>
    <submittedName>
        <fullName evidence="4">Putative carbohydrate kinase, PfkB family protein</fullName>
    </submittedName>
</protein>
<dbReference type="SUPFAM" id="SSF53613">
    <property type="entry name" value="Ribokinase-like"/>
    <property type="match status" value="1"/>
</dbReference>
<dbReference type="InterPro" id="IPR029056">
    <property type="entry name" value="Ribokinase-like"/>
</dbReference>
<keyword evidence="1" id="KW-0808">Transferase</keyword>
<proteinExistence type="predicted"/>
<dbReference type="GO" id="GO:0016301">
    <property type="term" value="F:kinase activity"/>
    <property type="evidence" value="ECO:0007669"/>
    <property type="project" value="UniProtKB-KW"/>
</dbReference>
<evidence type="ECO:0000313" key="5">
    <source>
        <dbReference type="Proteomes" id="UP000003374"/>
    </source>
</evidence>
<dbReference type="Pfam" id="PF00294">
    <property type="entry name" value="PfkB"/>
    <property type="match status" value="2"/>
</dbReference>
<gene>
    <name evidence="4" type="ORF">NB231_00575</name>
</gene>
<dbReference type="STRING" id="314278.NB231_00575"/>
<organism evidence="4 5">
    <name type="scientific">Nitrococcus mobilis Nb-231</name>
    <dbReference type="NCBI Taxonomy" id="314278"/>
    <lineage>
        <taxon>Bacteria</taxon>
        <taxon>Pseudomonadati</taxon>
        <taxon>Pseudomonadota</taxon>
        <taxon>Gammaproteobacteria</taxon>
        <taxon>Chromatiales</taxon>
        <taxon>Ectothiorhodospiraceae</taxon>
        <taxon>Nitrococcus</taxon>
    </lineage>
</organism>
<dbReference type="RefSeq" id="WP_004998757.1">
    <property type="nucleotide sequence ID" value="NZ_CH672427.1"/>
</dbReference>
<comment type="caution">
    <text evidence="4">The sequence shown here is derived from an EMBL/GenBank/DDBJ whole genome shotgun (WGS) entry which is preliminary data.</text>
</comment>
<dbReference type="AlphaFoldDB" id="A4BSS6"/>
<sequence>MARILVVGSIARDEVVYLDASLRVGAHNQGRWGGVRLGGGAANTALALARAGDRARVVSAVGQDQDGEGLLRELVAGGVDVSLVSRSAAATTRSLVLIEAGGERTIINLARACVPLPADLARLPADCLYVRSADPALTPIMAQRAEWGLVVAHVPPVRAGCLPARILLGSAGDLDDTFLTDPWTAGRRVAGQYLQWMVVTHGGEGAVAYSADGPLRVRAPRVSVVDSTGAGDVFAAGLLHDLARGEMMEAALATAVSWGAASVSYAGSVPLRGFLDRG</sequence>
<feature type="domain" description="Carbohydrate kinase PfkB" evidence="3">
    <location>
        <begin position="1"/>
        <end position="110"/>
    </location>
</feature>
<keyword evidence="2 4" id="KW-0418">Kinase</keyword>
<evidence type="ECO:0000313" key="4">
    <source>
        <dbReference type="EMBL" id="EAR21170.1"/>
    </source>
</evidence>
<dbReference type="Gene3D" id="3.40.1190.20">
    <property type="match status" value="1"/>
</dbReference>
<dbReference type="PANTHER" id="PTHR10584">
    <property type="entry name" value="SUGAR KINASE"/>
    <property type="match status" value="1"/>
</dbReference>
<dbReference type="eggNOG" id="COG0524">
    <property type="taxonomic scope" value="Bacteria"/>
</dbReference>
<evidence type="ECO:0000256" key="2">
    <source>
        <dbReference type="ARBA" id="ARBA00022777"/>
    </source>
</evidence>
<dbReference type="PANTHER" id="PTHR10584:SF166">
    <property type="entry name" value="RIBOKINASE"/>
    <property type="match status" value="1"/>
</dbReference>
<dbReference type="PROSITE" id="PS00584">
    <property type="entry name" value="PFKB_KINASES_2"/>
    <property type="match status" value="1"/>
</dbReference>